<dbReference type="AlphaFoldDB" id="A0A6A6CSM0"/>
<name>A0A6A6CSM0_ZASCE</name>
<reference evidence="1" key="1">
    <citation type="journal article" date="2020" name="Stud. Mycol.">
        <title>101 Dothideomycetes genomes: a test case for predicting lifestyles and emergence of pathogens.</title>
        <authorList>
            <person name="Haridas S."/>
            <person name="Albert R."/>
            <person name="Binder M."/>
            <person name="Bloem J."/>
            <person name="Labutti K."/>
            <person name="Salamov A."/>
            <person name="Andreopoulos B."/>
            <person name="Baker S."/>
            <person name="Barry K."/>
            <person name="Bills G."/>
            <person name="Bluhm B."/>
            <person name="Cannon C."/>
            <person name="Castanera R."/>
            <person name="Culley D."/>
            <person name="Daum C."/>
            <person name="Ezra D."/>
            <person name="Gonzalez J."/>
            <person name="Henrissat B."/>
            <person name="Kuo A."/>
            <person name="Liang C."/>
            <person name="Lipzen A."/>
            <person name="Lutzoni F."/>
            <person name="Magnuson J."/>
            <person name="Mondo S."/>
            <person name="Nolan M."/>
            <person name="Ohm R."/>
            <person name="Pangilinan J."/>
            <person name="Park H.-J."/>
            <person name="Ramirez L."/>
            <person name="Alfaro M."/>
            <person name="Sun H."/>
            <person name="Tritt A."/>
            <person name="Yoshinaga Y."/>
            <person name="Zwiers L.-H."/>
            <person name="Turgeon B."/>
            <person name="Goodwin S."/>
            <person name="Spatafora J."/>
            <person name="Crous P."/>
            <person name="Grigoriev I."/>
        </authorList>
    </citation>
    <scope>NUCLEOTIDE SEQUENCE</scope>
    <source>
        <strain evidence="1">ATCC 36951</strain>
    </source>
</reference>
<dbReference type="RefSeq" id="XP_033669355.1">
    <property type="nucleotide sequence ID" value="XM_033805753.1"/>
</dbReference>
<dbReference type="EMBL" id="ML993590">
    <property type="protein sequence ID" value="KAF2168466.1"/>
    <property type="molecule type" value="Genomic_DNA"/>
</dbReference>
<proteinExistence type="predicted"/>
<organism evidence="1 2">
    <name type="scientific">Zasmidium cellare ATCC 36951</name>
    <dbReference type="NCBI Taxonomy" id="1080233"/>
    <lineage>
        <taxon>Eukaryota</taxon>
        <taxon>Fungi</taxon>
        <taxon>Dikarya</taxon>
        <taxon>Ascomycota</taxon>
        <taxon>Pezizomycotina</taxon>
        <taxon>Dothideomycetes</taxon>
        <taxon>Dothideomycetidae</taxon>
        <taxon>Mycosphaerellales</taxon>
        <taxon>Mycosphaerellaceae</taxon>
        <taxon>Zasmidium</taxon>
    </lineage>
</organism>
<protein>
    <submittedName>
        <fullName evidence="1">Uncharacterized protein</fullName>
    </submittedName>
</protein>
<evidence type="ECO:0000313" key="2">
    <source>
        <dbReference type="Proteomes" id="UP000799537"/>
    </source>
</evidence>
<dbReference type="GeneID" id="54559025"/>
<evidence type="ECO:0000313" key="1">
    <source>
        <dbReference type="EMBL" id="KAF2168466.1"/>
    </source>
</evidence>
<keyword evidence="2" id="KW-1185">Reference proteome</keyword>
<accession>A0A6A6CSM0</accession>
<dbReference type="Proteomes" id="UP000799537">
    <property type="component" value="Unassembled WGS sequence"/>
</dbReference>
<gene>
    <name evidence="1" type="ORF">M409DRAFT_21216</name>
</gene>
<sequence length="76" mass="8663">MYFSLVLVWDEGRQLFVAPSPTPWDGDYEVVHMDEAPTAALQHEPRDQAVLFMPEMMVLIIAALISQGTLDRELLF</sequence>